<sequence length="389" mass="41319">MLPFGRMLKYGNIKPTLPEIKKLDGSQLHVGLLYSTGNMYMRGSGSNYKLGTGDASDVLGGWVHVPYEVDDFWACVSGTLIKTVDNKLYCAGLYMGGYFGASGSYVNWTEVTSLFVGIDVSQIKNIEFTSAGTSGSTLILMLDGRLYGFGMNSRSELGVNNKVVSPILIDTGVSAIGAHKLGGSSFHYIKGGKYYRCGTSVGSNIGSSSLTTFTVLSIPDNVISMQILYDNVQLLCLGSSGYSIYMAGSNDYGGRGVGGSTVYTTFRKIDLTGFGVVPSEILFENAGNGYVNISTDSTGVYTCGGGAGVNGLGRPTDVIPSSQLGSVQFSTGVEPSNISRVYSQSSSSVIYCIVNNELYWAGSNSYFTDQTTNTGTQFSFIKMKDMPSA</sequence>
<name>A0A1C3S616_9CAUD</name>
<accession>A0A1C3S616</accession>
<evidence type="ECO:0000313" key="1">
    <source>
        <dbReference type="EMBL" id="SCA80116.1"/>
    </source>
</evidence>
<dbReference type="InterPro" id="IPR009091">
    <property type="entry name" value="RCC1/BLIP-II"/>
</dbReference>
<evidence type="ECO:0008006" key="3">
    <source>
        <dbReference type="Google" id="ProtNLM"/>
    </source>
</evidence>
<reference evidence="1 2" key="1">
    <citation type="submission" date="2016-07" db="EMBL/GenBank/DDBJ databases">
        <authorList>
            <person name="Millard A."/>
        </authorList>
    </citation>
    <scope>NUCLEOTIDE SEQUENCE [LARGE SCALE GENOMIC DNA]</scope>
</reference>
<organism evidence="1 2">
    <name type="scientific">Escherichia phage vB_Eco_slurp01</name>
    <dbReference type="NCBI Taxonomy" id="1874688"/>
    <lineage>
        <taxon>Viruses</taxon>
        <taxon>Duplodnaviria</taxon>
        <taxon>Heunggongvirae</taxon>
        <taxon>Uroviricota</taxon>
        <taxon>Caudoviricetes</taxon>
        <taxon>Asteriusvirus</taxon>
        <taxon>Asteriusvirus PBECO4</taxon>
    </lineage>
</organism>
<evidence type="ECO:0000313" key="2">
    <source>
        <dbReference type="Proteomes" id="UP000279386"/>
    </source>
</evidence>
<gene>
    <name evidence="1" type="ORF">PSLUR01_00139</name>
</gene>
<dbReference type="Proteomes" id="UP000279386">
    <property type="component" value="Segment"/>
</dbReference>
<proteinExistence type="predicted"/>
<dbReference type="SUPFAM" id="SSF50985">
    <property type="entry name" value="RCC1/BLIP-II"/>
    <property type="match status" value="2"/>
</dbReference>
<dbReference type="Gene3D" id="2.130.10.30">
    <property type="entry name" value="Regulator of chromosome condensation 1/beta-lactamase-inhibitor protein II"/>
    <property type="match status" value="1"/>
</dbReference>
<protein>
    <recommendedName>
        <fullName evidence="3">Regulator of chromosome condensation (RCC1) repeat protein</fullName>
    </recommendedName>
</protein>
<dbReference type="EMBL" id="LT603033">
    <property type="protein sequence ID" value="SCA80116.1"/>
    <property type="molecule type" value="Genomic_DNA"/>
</dbReference>